<keyword evidence="3 4" id="KW-0975">Bacterial flagellum</keyword>
<accession>A0A437QRC1</accession>
<evidence type="ECO:0000259" key="5">
    <source>
        <dbReference type="Pfam" id="PF00460"/>
    </source>
</evidence>
<evidence type="ECO:0000256" key="4">
    <source>
        <dbReference type="RuleBase" id="RU362116"/>
    </source>
</evidence>
<dbReference type="InterPro" id="IPR001444">
    <property type="entry name" value="Flag_bb_rod_N"/>
</dbReference>
<reference evidence="8 9" key="1">
    <citation type="submission" date="2019-01" db="EMBL/GenBank/DDBJ databases">
        <authorList>
            <person name="Chen W.-M."/>
        </authorList>
    </citation>
    <scope>NUCLEOTIDE SEQUENCE [LARGE SCALE GENOMIC DNA]</scope>
    <source>
        <strain evidence="8 9">KYPC3</strain>
    </source>
</reference>
<comment type="subcellular location">
    <subcellularLocation>
        <location evidence="1 4">Bacterial flagellum basal body</location>
    </subcellularLocation>
</comment>
<dbReference type="InterPro" id="IPR053967">
    <property type="entry name" value="LlgE_F_G-like_D1"/>
</dbReference>
<dbReference type="Proteomes" id="UP000283077">
    <property type="component" value="Unassembled WGS sequence"/>
</dbReference>
<dbReference type="InterPro" id="IPR020013">
    <property type="entry name" value="Flagellar_FlgE/F/G"/>
</dbReference>
<dbReference type="InterPro" id="IPR037925">
    <property type="entry name" value="FlgE/F/G-like"/>
</dbReference>
<dbReference type="GO" id="GO:0009425">
    <property type="term" value="C:bacterial-type flagellum basal body"/>
    <property type="evidence" value="ECO:0007669"/>
    <property type="project" value="UniProtKB-SubCell"/>
</dbReference>
<evidence type="ECO:0000259" key="7">
    <source>
        <dbReference type="Pfam" id="PF22692"/>
    </source>
</evidence>
<dbReference type="SUPFAM" id="SSF117143">
    <property type="entry name" value="Flagellar hook protein flgE"/>
    <property type="match status" value="1"/>
</dbReference>
<keyword evidence="8" id="KW-0282">Flagellum</keyword>
<dbReference type="InterPro" id="IPR010930">
    <property type="entry name" value="Flg_bb/hook_C_dom"/>
</dbReference>
<comment type="similarity">
    <text evidence="2 4">Belongs to the flagella basal body rod proteins family.</text>
</comment>
<keyword evidence="8" id="KW-0966">Cell projection</keyword>
<evidence type="ECO:0000313" key="9">
    <source>
        <dbReference type="Proteomes" id="UP000283077"/>
    </source>
</evidence>
<evidence type="ECO:0000259" key="6">
    <source>
        <dbReference type="Pfam" id="PF06429"/>
    </source>
</evidence>
<feature type="domain" description="Flagellar basal-body/hook protein C-terminal" evidence="6">
    <location>
        <begin position="189"/>
        <end position="232"/>
    </location>
</feature>
<evidence type="ECO:0000256" key="2">
    <source>
        <dbReference type="ARBA" id="ARBA00009677"/>
    </source>
</evidence>
<dbReference type="PANTHER" id="PTHR30435:SF19">
    <property type="entry name" value="FLAGELLAR BASAL-BODY ROD PROTEIN FLGG"/>
    <property type="match status" value="1"/>
</dbReference>
<keyword evidence="9" id="KW-1185">Reference proteome</keyword>
<evidence type="ECO:0000256" key="1">
    <source>
        <dbReference type="ARBA" id="ARBA00004117"/>
    </source>
</evidence>
<organism evidence="8 9">
    <name type="scientific">Rheinheimera riviphila</name>
    <dbReference type="NCBI Taxonomy" id="1834037"/>
    <lineage>
        <taxon>Bacteria</taxon>
        <taxon>Pseudomonadati</taxon>
        <taxon>Pseudomonadota</taxon>
        <taxon>Gammaproteobacteria</taxon>
        <taxon>Chromatiales</taxon>
        <taxon>Chromatiaceae</taxon>
        <taxon>Rheinheimera</taxon>
    </lineage>
</organism>
<dbReference type="OrthoDB" id="8578401at2"/>
<dbReference type="EMBL" id="SACS01000012">
    <property type="protein sequence ID" value="RVU37048.1"/>
    <property type="molecule type" value="Genomic_DNA"/>
</dbReference>
<dbReference type="PANTHER" id="PTHR30435">
    <property type="entry name" value="FLAGELLAR PROTEIN"/>
    <property type="match status" value="1"/>
</dbReference>
<name>A0A437QRC1_9GAMM</name>
<evidence type="ECO:0000313" key="8">
    <source>
        <dbReference type="EMBL" id="RVU37048.1"/>
    </source>
</evidence>
<keyword evidence="8" id="KW-0969">Cilium</keyword>
<sequence length="238" mass="25895">MPVWCWHNLQTLEGTMSSIDSISQAMTRDMQHLATVSHNIANVNTPGYQQRVSFDQALVQDAAYQETIKPATDSGPIRASQRPLDLAIKTAGYFVLQYQNGVVLTRDGRFHINAEGLLAHASGALPLSNDGPIRVSGTDVRVEQDGSVRDNTGIVGRIRLETAPALYPVAAGLYSAQATEPVTQIQLQPQALNASTVNPGTETVRMMELSRHLQSLQKAAQTYDQMLQNGINELGKSK</sequence>
<dbReference type="NCBIfam" id="TIGR03506">
    <property type="entry name" value="FlgEFG_subfam"/>
    <property type="match status" value="1"/>
</dbReference>
<dbReference type="Pfam" id="PF00460">
    <property type="entry name" value="Flg_bb_rod"/>
    <property type="match status" value="1"/>
</dbReference>
<dbReference type="GO" id="GO:0071978">
    <property type="term" value="P:bacterial-type flagellum-dependent swarming motility"/>
    <property type="evidence" value="ECO:0007669"/>
    <property type="project" value="TreeGrafter"/>
</dbReference>
<protein>
    <submittedName>
        <fullName evidence="8">Flagellar hook basal-body protein</fullName>
    </submittedName>
</protein>
<comment type="caution">
    <text evidence="8">The sequence shown here is derived from an EMBL/GenBank/DDBJ whole genome shotgun (WGS) entry which is preliminary data.</text>
</comment>
<dbReference type="Pfam" id="PF22692">
    <property type="entry name" value="LlgE_F_G_D1"/>
    <property type="match status" value="1"/>
</dbReference>
<dbReference type="AlphaFoldDB" id="A0A437QRC1"/>
<gene>
    <name evidence="8" type="ORF">EOE67_12115</name>
</gene>
<proteinExistence type="inferred from homology"/>
<evidence type="ECO:0000256" key="3">
    <source>
        <dbReference type="ARBA" id="ARBA00023143"/>
    </source>
</evidence>
<dbReference type="Pfam" id="PF06429">
    <property type="entry name" value="Flg_bbr_C"/>
    <property type="match status" value="1"/>
</dbReference>
<feature type="domain" description="Flagellar basal body rod protein N-terminal" evidence="5">
    <location>
        <begin position="24"/>
        <end position="49"/>
    </location>
</feature>
<feature type="domain" description="Flagellar hook protein FlgE/F/G-like D1" evidence="7">
    <location>
        <begin position="87"/>
        <end position="148"/>
    </location>
</feature>